<evidence type="ECO:0000256" key="8">
    <source>
        <dbReference type="ARBA" id="ARBA00023160"/>
    </source>
</evidence>
<dbReference type="PANTHER" id="PTHR42853:SF3">
    <property type="entry name" value="ACETYL-COENZYME A CARBOXYLASE CARBOXYL TRANSFERASE SUBUNIT ALPHA, CHLOROPLASTIC"/>
    <property type="match status" value="1"/>
</dbReference>
<evidence type="ECO:0000256" key="3">
    <source>
        <dbReference type="ARBA" id="ARBA00022679"/>
    </source>
</evidence>
<dbReference type="PANTHER" id="PTHR42853">
    <property type="entry name" value="ACETYL-COENZYME A CARBOXYLASE CARBOXYL TRANSFERASE SUBUNIT ALPHA"/>
    <property type="match status" value="1"/>
</dbReference>
<comment type="catalytic activity">
    <reaction evidence="9 10">
        <text>N(6)-carboxybiotinyl-L-lysyl-[protein] + acetyl-CoA = N(6)-biotinyl-L-lysyl-[protein] + malonyl-CoA</text>
        <dbReference type="Rhea" id="RHEA:54728"/>
        <dbReference type="Rhea" id="RHEA-COMP:10505"/>
        <dbReference type="Rhea" id="RHEA-COMP:10506"/>
        <dbReference type="ChEBI" id="CHEBI:57288"/>
        <dbReference type="ChEBI" id="CHEBI:57384"/>
        <dbReference type="ChEBI" id="CHEBI:83144"/>
        <dbReference type="ChEBI" id="CHEBI:83145"/>
        <dbReference type="EC" id="2.1.3.15"/>
    </reaction>
</comment>
<feature type="domain" description="CoA carboxyltransferase C-terminal" evidence="11">
    <location>
        <begin position="45"/>
        <end position="298"/>
    </location>
</feature>
<dbReference type="GO" id="GO:0009317">
    <property type="term" value="C:acetyl-CoA carboxylase complex"/>
    <property type="evidence" value="ECO:0007669"/>
    <property type="project" value="InterPro"/>
</dbReference>
<protein>
    <recommendedName>
        <fullName evidence="10">Acetyl-coenzyme A carboxylase carboxyl transferase subunit alpha</fullName>
        <shortName evidence="10">ACCase subunit alpha</shortName>
        <shortName evidence="10">Acetyl-CoA carboxylase carboxyltransferase subunit alpha</shortName>
        <ecNumber evidence="10">2.1.3.15</ecNumber>
    </recommendedName>
</protein>
<dbReference type="UniPathway" id="UPA00655">
    <property type="reaction ID" value="UER00711"/>
</dbReference>
<keyword evidence="10" id="KW-0963">Cytoplasm</keyword>
<comment type="subcellular location">
    <subcellularLocation>
        <location evidence="10">Cytoplasm</location>
    </subcellularLocation>
</comment>
<evidence type="ECO:0000256" key="5">
    <source>
        <dbReference type="ARBA" id="ARBA00022832"/>
    </source>
</evidence>
<dbReference type="NCBIfam" id="NF041504">
    <property type="entry name" value="AccA_sub"/>
    <property type="match status" value="1"/>
</dbReference>
<dbReference type="Pfam" id="PF03255">
    <property type="entry name" value="ACCA"/>
    <property type="match status" value="1"/>
</dbReference>
<organism evidence="12 13">
    <name type="scientific">Pseudopedobacter saltans</name>
    <dbReference type="NCBI Taxonomy" id="151895"/>
    <lineage>
        <taxon>Bacteria</taxon>
        <taxon>Pseudomonadati</taxon>
        <taxon>Bacteroidota</taxon>
        <taxon>Sphingobacteriia</taxon>
        <taxon>Sphingobacteriales</taxon>
        <taxon>Sphingobacteriaceae</taxon>
        <taxon>Pseudopedobacter</taxon>
    </lineage>
</organism>
<dbReference type="NCBIfam" id="TIGR00513">
    <property type="entry name" value="accA"/>
    <property type="match status" value="1"/>
</dbReference>
<sequence>MPQYPNRQFLDFEEPIRSLYEQIDQTKKLASKNTKIDYTSTIAQLENAIVEKRKDITEHLTPWQRVQLSRHPDRPYTLKYINKMSTNFLELFGDRNVKDDKAMIGGFGQLDGQTVMFIGQQKGINTKNRQLRNFGMANPEGYRKALRLMRLAEKFNKPIVTLIDTPGAYPGMEAEERGQGEAIARNIYEMMRLKVPVICVIIGEGASGGALGIGVGDRVLMLENSWYTVISPENCSSILWRSWNMKEKAAEELKLTSDYMTKFKLVDGVVPEPTGGAHWDYDQSAENLKKVLLSTIKELQKISPEKRITQRIEKFEKMGQWNEG</sequence>
<comment type="similarity">
    <text evidence="10">Belongs to the AccA family.</text>
</comment>
<proteinExistence type="inferred from homology"/>
<name>A0A2W5F2Y7_9SPHI</name>
<dbReference type="EC" id="2.1.3.15" evidence="10"/>
<dbReference type="InterPro" id="IPR001095">
    <property type="entry name" value="Acetyl_CoA_COase_a_su"/>
</dbReference>
<dbReference type="EMBL" id="QFOI01000126">
    <property type="protein sequence ID" value="PZP49133.1"/>
    <property type="molecule type" value="Genomic_DNA"/>
</dbReference>
<dbReference type="InterPro" id="IPR029045">
    <property type="entry name" value="ClpP/crotonase-like_dom_sf"/>
</dbReference>
<evidence type="ECO:0000256" key="7">
    <source>
        <dbReference type="ARBA" id="ARBA00023098"/>
    </source>
</evidence>
<evidence type="ECO:0000256" key="10">
    <source>
        <dbReference type="HAMAP-Rule" id="MF_00823"/>
    </source>
</evidence>
<dbReference type="GO" id="GO:0006633">
    <property type="term" value="P:fatty acid biosynthetic process"/>
    <property type="evidence" value="ECO:0007669"/>
    <property type="project" value="UniProtKB-KW"/>
</dbReference>
<dbReference type="SUPFAM" id="SSF52096">
    <property type="entry name" value="ClpP/crotonase"/>
    <property type="match status" value="1"/>
</dbReference>
<evidence type="ECO:0000256" key="1">
    <source>
        <dbReference type="ARBA" id="ARBA00004956"/>
    </source>
</evidence>
<evidence type="ECO:0000259" key="11">
    <source>
        <dbReference type="PROSITE" id="PS50989"/>
    </source>
</evidence>
<dbReference type="Proteomes" id="UP000249645">
    <property type="component" value="Unassembled WGS sequence"/>
</dbReference>
<comment type="subunit">
    <text evidence="10">Acetyl-CoA carboxylase is a heterohexamer composed of biotin carboxyl carrier protein (AccB), biotin carboxylase (AccC) and two subunits each of ACCase subunit alpha (AccA) and ACCase subunit beta (AccD).</text>
</comment>
<dbReference type="GO" id="GO:0016743">
    <property type="term" value="F:carboxyl- or carbamoyltransferase activity"/>
    <property type="evidence" value="ECO:0007669"/>
    <property type="project" value="UniProtKB-UniRule"/>
</dbReference>
<dbReference type="NCBIfam" id="NF004344">
    <property type="entry name" value="PRK05724.1"/>
    <property type="match status" value="1"/>
</dbReference>
<comment type="pathway">
    <text evidence="1 10">Lipid metabolism; malonyl-CoA biosynthesis; malonyl-CoA from acetyl-CoA: step 1/1.</text>
</comment>
<reference evidence="12 13" key="1">
    <citation type="submission" date="2017-11" db="EMBL/GenBank/DDBJ databases">
        <title>Infants hospitalized years apart are colonized by the same room-sourced microbial strains.</title>
        <authorList>
            <person name="Brooks B."/>
            <person name="Olm M.R."/>
            <person name="Firek B.A."/>
            <person name="Baker R."/>
            <person name="Thomas B.C."/>
            <person name="Morowitz M.J."/>
            <person name="Banfield J.F."/>
        </authorList>
    </citation>
    <scope>NUCLEOTIDE SEQUENCE [LARGE SCALE GENOMIC DNA]</scope>
    <source>
        <strain evidence="12">S2_009_000_R2_76</strain>
    </source>
</reference>
<comment type="function">
    <text evidence="10">Component of the acetyl coenzyme A carboxylase (ACC) complex. First, biotin carboxylase catalyzes the carboxylation of biotin on its carrier protein (BCCP) and then the CO(2) group is transferred by the carboxyltransferase to acetyl-CoA to form malonyl-CoA.</text>
</comment>
<dbReference type="PROSITE" id="PS50989">
    <property type="entry name" value="COA_CT_CTER"/>
    <property type="match status" value="1"/>
</dbReference>
<evidence type="ECO:0000256" key="9">
    <source>
        <dbReference type="ARBA" id="ARBA00049152"/>
    </source>
</evidence>
<comment type="caution">
    <text evidence="12">The sequence shown here is derived from an EMBL/GenBank/DDBJ whole genome shotgun (WGS) entry which is preliminary data.</text>
</comment>
<accession>A0A2W5F2Y7</accession>
<dbReference type="GO" id="GO:0005524">
    <property type="term" value="F:ATP binding"/>
    <property type="evidence" value="ECO:0007669"/>
    <property type="project" value="UniProtKB-KW"/>
</dbReference>
<keyword evidence="7 10" id="KW-0443">Lipid metabolism</keyword>
<keyword evidence="4 10" id="KW-0547">Nucleotide-binding</keyword>
<evidence type="ECO:0000313" key="13">
    <source>
        <dbReference type="Proteomes" id="UP000249645"/>
    </source>
</evidence>
<dbReference type="HAMAP" id="MF_00823">
    <property type="entry name" value="AcetylCoA_CT_alpha"/>
    <property type="match status" value="1"/>
</dbReference>
<dbReference type="GO" id="GO:2001295">
    <property type="term" value="P:malonyl-CoA biosynthetic process"/>
    <property type="evidence" value="ECO:0007669"/>
    <property type="project" value="UniProtKB-UniRule"/>
</dbReference>
<gene>
    <name evidence="10" type="primary">accA</name>
    <name evidence="12" type="ORF">DI598_08545</name>
</gene>
<dbReference type="Gene3D" id="3.90.226.10">
    <property type="entry name" value="2-enoyl-CoA Hydratase, Chain A, domain 1"/>
    <property type="match status" value="1"/>
</dbReference>
<evidence type="ECO:0000313" key="12">
    <source>
        <dbReference type="EMBL" id="PZP49133.1"/>
    </source>
</evidence>
<keyword evidence="3 10" id="KW-0808">Transferase</keyword>
<dbReference type="AlphaFoldDB" id="A0A2W5F2Y7"/>
<dbReference type="PRINTS" id="PR01069">
    <property type="entry name" value="ACCCTRFRASEA"/>
</dbReference>
<evidence type="ECO:0000256" key="6">
    <source>
        <dbReference type="ARBA" id="ARBA00022840"/>
    </source>
</evidence>
<keyword evidence="2 10" id="KW-0444">Lipid biosynthesis</keyword>
<keyword evidence="6 10" id="KW-0067">ATP-binding</keyword>
<evidence type="ECO:0000256" key="2">
    <source>
        <dbReference type="ARBA" id="ARBA00022516"/>
    </source>
</evidence>
<keyword evidence="5 10" id="KW-0276">Fatty acid metabolism</keyword>
<dbReference type="GO" id="GO:0003989">
    <property type="term" value="F:acetyl-CoA carboxylase activity"/>
    <property type="evidence" value="ECO:0007669"/>
    <property type="project" value="InterPro"/>
</dbReference>
<keyword evidence="8 10" id="KW-0275">Fatty acid biosynthesis</keyword>
<dbReference type="InterPro" id="IPR011763">
    <property type="entry name" value="COA_CT_C"/>
</dbReference>
<evidence type="ECO:0000256" key="4">
    <source>
        <dbReference type="ARBA" id="ARBA00022741"/>
    </source>
</evidence>